<proteinExistence type="predicted"/>
<sequence length="60" mass="6200">VDIIIYITGAENRIIAPIVLAIPKPEISVEVVANASGGGHPIDKTLDIPVPSISVTAELV</sequence>
<feature type="non-terminal residue" evidence="1">
    <location>
        <position position="1"/>
    </location>
</feature>
<protein>
    <submittedName>
        <fullName evidence="1">Uncharacterized protein</fullName>
    </submittedName>
</protein>
<dbReference type="AlphaFoldDB" id="X1VR88"/>
<organism evidence="1">
    <name type="scientific">marine sediment metagenome</name>
    <dbReference type="NCBI Taxonomy" id="412755"/>
    <lineage>
        <taxon>unclassified sequences</taxon>
        <taxon>metagenomes</taxon>
        <taxon>ecological metagenomes</taxon>
    </lineage>
</organism>
<reference evidence="1" key="1">
    <citation type="journal article" date="2014" name="Front. Microbiol.">
        <title>High frequency of phylogenetically diverse reductive dehalogenase-homologous genes in deep subseafloor sedimentary metagenomes.</title>
        <authorList>
            <person name="Kawai M."/>
            <person name="Futagami T."/>
            <person name="Toyoda A."/>
            <person name="Takaki Y."/>
            <person name="Nishi S."/>
            <person name="Hori S."/>
            <person name="Arai W."/>
            <person name="Tsubouchi T."/>
            <person name="Morono Y."/>
            <person name="Uchiyama I."/>
            <person name="Ito T."/>
            <person name="Fujiyama A."/>
            <person name="Inagaki F."/>
            <person name="Takami H."/>
        </authorList>
    </citation>
    <scope>NUCLEOTIDE SEQUENCE</scope>
    <source>
        <strain evidence="1">Expedition CK06-06</strain>
    </source>
</reference>
<evidence type="ECO:0000313" key="1">
    <source>
        <dbReference type="EMBL" id="GAJ19431.1"/>
    </source>
</evidence>
<gene>
    <name evidence="1" type="ORF">S12H4_61300</name>
</gene>
<name>X1VR88_9ZZZZ</name>
<dbReference type="EMBL" id="BARW01040643">
    <property type="protein sequence ID" value="GAJ19431.1"/>
    <property type="molecule type" value="Genomic_DNA"/>
</dbReference>
<comment type="caution">
    <text evidence="1">The sequence shown here is derived from an EMBL/GenBank/DDBJ whole genome shotgun (WGS) entry which is preliminary data.</text>
</comment>
<accession>X1VR88</accession>